<dbReference type="AlphaFoldDB" id="A0AAU9ML92"/>
<reference evidence="2 3" key="1">
    <citation type="submission" date="2022-01" db="EMBL/GenBank/DDBJ databases">
        <authorList>
            <person name="Xiong W."/>
            <person name="Schranz E."/>
        </authorList>
    </citation>
    <scope>NUCLEOTIDE SEQUENCE [LARGE SCALE GENOMIC DNA]</scope>
</reference>
<name>A0AAU9ML92_9ASTR</name>
<dbReference type="Proteomes" id="UP001157418">
    <property type="component" value="Unassembled WGS sequence"/>
</dbReference>
<comment type="caution">
    <text evidence="2">The sequence shown here is derived from an EMBL/GenBank/DDBJ whole genome shotgun (WGS) entry which is preliminary data.</text>
</comment>
<protein>
    <submittedName>
        <fullName evidence="2">Uncharacterized protein</fullName>
    </submittedName>
</protein>
<evidence type="ECO:0000313" key="2">
    <source>
        <dbReference type="EMBL" id="CAH1428678.1"/>
    </source>
</evidence>
<keyword evidence="1" id="KW-1133">Transmembrane helix</keyword>
<dbReference type="EMBL" id="CAKMRJ010002223">
    <property type="protein sequence ID" value="CAH1428678.1"/>
    <property type="molecule type" value="Genomic_DNA"/>
</dbReference>
<sequence length="125" mass="15003">MMRKSHVRSPRRECYLLELRPITTGQFPLWGHPLLYHYYRGMGFETKKDQGSISAFPLYFTWICFYAISYSVDSFPNRNHRFTNLLTTEFSERRPNLSMDCFFSPLSPPSKCLWYQFIFGYPKLM</sequence>
<feature type="transmembrane region" description="Helical" evidence="1">
    <location>
        <begin position="51"/>
        <end position="72"/>
    </location>
</feature>
<organism evidence="2 3">
    <name type="scientific">Lactuca virosa</name>
    <dbReference type="NCBI Taxonomy" id="75947"/>
    <lineage>
        <taxon>Eukaryota</taxon>
        <taxon>Viridiplantae</taxon>
        <taxon>Streptophyta</taxon>
        <taxon>Embryophyta</taxon>
        <taxon>Tracheophyta</taxon>
        <taxon>Spermatophyta</taxon>
        <taxon>Magnoliopsida</taxon>
        <taxon>eudicotyledons</taxon>
        <taxon>Gunneridae</taxon>
        <taxon>Pentapetalae</taxon>
        <taxon>asterids</taxon>
        <taxon>campanulids</taxon>
        <taxon>Asterales</taxon>
        <taxon>Asteraceae</taxon>
        <taxon>Cichorioideae</taxon>
        <taxon>Cichorieae</taxon>
        <taxon>Lactucinae</taxon>
        <taxon>Lactuca</taxon>
    </lineage>
</organism>
<proteinExistence type="predicted"/>
<evidence type="ECO:0000313" key="3">
    <source>
        <dbReference type="Proteomes" id="UP001157418"/>
    </source>
</evidence>
<keyword evidence="1" id="KW-0472">Membrane</keyword>
<accession>A0AAU9ML92</accession>
<keyword evidence="3" id="KW-1185">Reference proteome</keyword>
<gene>
    <name evidence="2" type="ORF">LVIROSA_LOCUS15592</name>
</gene>
<keyword evidence="1" id="KW-0812">Transmembrane</keyword>
<evidence type="ECO:0000256" key="1">
    <source>
        <dbReference type="SAM" id="Phobius"/>
    </source>
</evidence>